<protein>
    <submittedName>
        <fullName evidence="1">Uncharacterized protein</fullName>
    </submittedName>
</protein>
<evidence type="ECO:0000313" key="1">
    <source>
        <dbReference type="EMBL" id="RKG31684.1"/>
    </source>
</evidence>
<dbReference type="RefSeq" id="WP_120370985.1">
    <property type="nucleotide sequence ID" value="NZ_RAXU01000019.1"/>
</dbReference>
<name>A0A3A8ENY9_9GAMM</name>
<comment type="caution">
    <text evidence="1">The sequence shown here is derived from an EMBL/GenBank/DDBJ whole genome shotgun (WGS) entry which is preliminary data.</text>
</comment>
<keyword evidence="2" id="KW-1185">Reference proteome</keyword>
<organism evidence="1 2">
    <name type="scientific">Acinetobacter guerrae</name>
    <dbReference type="NCBI Taxonomy" id="1843371"/>
    <lineage>
        <taxon>Bacteria</taxon>
        <taxon>Pseudomonadati</taxon>
        <taxon>Pseudomonadota</taxon>
        <taxon>Gammaproteobacteria</taxon>
        <taxon>Moraxellales</taxon>
        <taxon>Moraxellaceae</taxon>
        <taxon>Acinetobacter</taxon>
    </lineage>
</organism>
<gene>
    <name evidence="1" type="ORF">D7V21_13500</name>
</gene>
<sequence length="59" mass="6924">MATVLKYFQRRFAKVEIHRKNKAATIQFVATFSPTLSYDKLKAIAMPQQQQLVEETRHD</sequence>
<accession>A0A3A8ENY9</accession>
<reference evidence="1 2" key="1">
    <citation type="submission" date="2018-09" db="EMBL/GenBank/DDBJ databases">
        <title>The draft genome of Acinetobacter spp. strains.</title>
        <authorList>
            <person name="Qin J."/>
            <person name="Feng Y."/>
            <person name="Zong Z."/>
        </authorList>
    </citation>
    <scope>NUCLEOTIDE SEQUENCE [LARGE SCALE GENOMIC DNA]</scope>
    <source>
        <strain evidence="1 2">WCHAc060096</strain>
    </source>
</reference>
<proteinExistence type="predicted"/>
<dbReference type="EMBL" id="RAXU01000019">
    <property type="protein sequence ID" value="RKG31684.1"/>
    <property type="molecule type" value="Genomic_DNA"/>
</dbReference>
<evidence type="ECO:0000313" key="2">
    <source>
        <dbReference type="Proteomes" id="UP000269001"/>
    </source>
</evidence>
<dbReference type="AlphaFoldDB" id="A0A3A8ENY9"/>
<dbReference type="Proteomes" id="UP000269001">
    <property type="component" value="Unassembled WGS sequence"/>
</dbReference>